<sequence>MTGWMVALWLGVIAQRLFELQLADKNARWMKKQGGYEAGREHYLLIVVLHVLFFAGIWLEKWGLNAAYPGWWPIPLLLFLLAQSLRIWCIRSLGRYWNTRIWIVPGHSLQVRGPYKYLRHPNYGVVMLEMLLFPLIFGAYYTAVIGSILNALLLLFVRIPAEERALMEAMNYNEEMGEKRRFFPSLERL</sequence>
<keyword evidence="3 5" id="KW-1133">Transmembrane helix</keyword>
<evidence type="ECO:0000256" key="2">
    <source>
        <dbReference type="ARBA" id="ARBA00022692"/>
    </source>
</evidence>
<reference evidence="6 7" key="1">
    <citation type="submission" date="2020-07" db="EMBL/GenBank/DDBJ databases">
        <authorList>
            <person name="Feng H."/>
        </authorList>
    </citation>
    <scope>NUCLEOTIDE SEQUENCE [LARGE SCALE GENOMIC DNA]</scope>
    <source>
        <strain evidence="7">s-10</strain>
    </source>
</reference>
<accession>A0A7W2A6R3</accession>
<dbReference type="Gene3D" id="1.20.120.1630">
    <property type="match status" value="1"/>
</dbReference>
<protein>
    <recommendedName>
        <fullName evidence="8">Protein-S-isoprenylcysteine O-methyltransferase</fullName>
    </recommendedName>
</protein>
<feature type="transmembrane region" description="Helical" evidence="5">
    <location>
        <begin position="43"/>
        <end position="59"/>
    </location>
</feature>
<evidence type="ECO:0000313" key="7">
    <source>
        <dbReference type="Proteomes" id="UP000535491"/>
    </source>
</evidence>
<dbReference type="Pfam" id="PF04140">
    <property type="entry name" value="ICMT"/>
    <property type="match status" value="1"/>
</dbReference>
<evidence type="ECO:0000256" key="5">
    <source>
        <dbReference type="SAM" id="Phobius"/>
    </source>
</evidence>
<organism evidence="6 7">
    <name type="scientific">Paenactinomyces guangxiensis</name>
    <dbReference type="NCBI Taxonomy" id="1490290"/>
    <lineage>
        <taxon>Bacteria</taxon>
        <taxon>Bacillati</taxon>
        <taxon>Bacillota</taxon>
        <taxon>Bacilli</taxon>
        <taxon>Bacillales</taxon>
        <taxon>Thermoactinomycetaceae</taxon>
        <taxon>Paenactinomyces</taxon>
    </lineage>
</organism>
<comment type="subcellular location">
    <subcellularLocation>
        <location evidence="1">Membrane</location>
        <topology evidence="1">Multi-pass membrane protein</topology>
    </subcellularLocation>
</comment>
<feature type="transmembrane region" description="Helical" evidence="5">
    <location>
        <begin position="71"/>
        <end position="89"/>
    </location>
</feature>
<dbReference type="RefSeq" id="WP_181750919.1">
    <property type="nucleotide sequence ID" value="NZ_JACEIQ010000003.1"/>
</dbReference>
<name>A0A7W2A6R3_9BACL</name>
<keyword evidence="2 5" id="KW-0812">Transmembrane</keyword>
<proteinExistence type="predicted"/>
<dbReference type="Proteomes" id="UP000535491">
    <property type="component" value="Unassembled WGS sequence"/>
</dbReference>
<evidence type="ECO:0000313" key="6">
    <source>
        <dbReference type="EMBL" id="MBA4493681.1"/>
    </source>
</evidence>
<evidence type="ECO:0000256" key="1">
    <source>
        <dbReference type="ARBA" id="ARBA00004141"/>
    </source>
</evidence>
<dbReference type="EMBL" id="JACEIQ010000003">
    <property type="protein sequence ID" value="MBA4493681.1"/>
    <property type="molecule type" value="Genomic_DNA"/>
</dbReference>
<evidence type="ECO:0008006" key="8">
    <source>
        <dbReference type="Google" id="ProtNLM"/>
    </source>
</evidence>
<keyword evidence="7" id="KW-1185">Reference proteome</keyword>
<dbReference type="InterPro" id="IPR052527">
    <property type="entry name" value="Metal_cation-efflux_comp"/>
</dbReference>
<dbReference type="GO" id="GO:0016020">
    <property type="term" value="C:membrane"/>
    <property type="evidence" value="ECO:0007669"/>
    <property type="project" value="UniProtKB-SubCell"/>
</dbReference>
<feature type="transmembrane region" description="Helical" evidence="5">
    <location>
        <begin position="130"/>
        <end position="157"/>
    </location>
</feature>
<dbReference type="PANTHER" id="PTHR43847:SF1">
    <property type="entry name" value="BLL3993 PROTEIN"/>
    <property type="match status" value="1"/>
</dbReference>
<evidence type="ECO:0000256" key="4">
    <source>
        <dbReference type="ARBA" id="ARBA00023136"/>
    </source>
</evidence>
<dbReference type="InterPro" id="IPR007269">
    <property type="entry name" value="ICMT_MeTrfase"/>
</dbReference>
<dbReference type="AlphaFoldDB" id="A0A7W2A6R3"/>
<dbReference type="GO" id="GO:0004671">
    <property type="term" value="F:protein C-terminal S-isoprenylcysteine carboxyl O-methyltransferase activity"/>
    <property type="evidence" value="ECO:0007669"/>
    <property type="project" value="InterPro"/>
</dbReference>
<keyword evidence="4 5" id="KW-0472">Membrane</keyword>
<evidence type="ECO:0000256" key="3">
    <source>
        <dbReference type="ARBA" id="ARBA00022989"/>
    </source>
</evidence>
<comment type="caution">
    <text evidence="6">The sequence shown here is derived from an EMBL/GenBank/DDBJ whole genome shotgun (WGS) entry which is preliminary data.</text>
</comment>
<dbReference type="PANTHER" id="PTHR43847">
    <property type="entry name" value="BLL3993 PROTEIN"/>
    <property type="match status" value="1"/>
</dbReference>
<gene>
    <name evidence="6" type="ORF">H1191_05115</name>
</gene>